<dbReference type="SUPFAM" id="SSF160104">
    <property type="entry name" value="Acetoacetate decarboxylase-like"/>
    <property type="match status" value="1"/>
</dbReference>
<dbReference type="Gene3D" id="2.40.400.10">
    <property type="entry name" value="Acetoacetate decarboxylase-like"/>
    <property type="match status" value="1"/>
</dbReference>
<evidence type="ECO:0000313" key="1">
    <source>
        <dbReference type="EMBL" id="MDM0045949.1"/>
    </source>
</evidence>
<name>A0ABT7NDC1_9BURK</name>
<comment type="caution">
    <text evidence="1">The sequence shown here is derived from an EMBL/GenBank/DDBJ whole genome shotgun (WGS) entry which is preliminary data.</text>
</comment>
<keyword evidence="2" id="KW-1185">Reference proteome</keyword>
<accession>A0ABT7NDC1</accession>
<dbReference type="EMBL" id="JASZYV010000003">
    <property type="protein sequence ID" value="MDM0045949.1"/>
    <property type="molecule type" value="Genomic_DNA"/>
</dbReference>
<gene>
    <name evidence="1" type="ORF">QTH91_15785</name>
</gene>
<evidence type="ECO:0000313" key="2">
    <source>
        <dbReference type="Proteomes" id="UP001174908"/>
    </source>
</evidence>
<sequence>MSHNFWQVRLPMQLEPLSRMAQAFDPALRDAITGGVSPLATIEAISAQPDPGASPEARRRIALLISVEGVGQHAGALTCWMAFSNDEPWCDDFRRHGIPIVESRIDLERGPDGAIRLVVHSPAYPLRSMSMPITLRDQRILTLEGVRFALDGDDLHYSDGWAPGYRQFKSAPDIARQTTDLSISRFSWSPLRRGLRTLDGAGVALHVDQAAWPALADVFCQEAGAPVTEGFEQLSAGRFLDPTSVFAPSPAFSTLPFPELPFSCWPRAPDKPVPPKVERLPAASVFGAPHFVFDNVEVVGFRLSLPDSAMPMLQKLAGPLNFHRDAPGAMDDFSWRVATPTVVIELLHYGQMRTRSPAAPLMPHDYMSQHEVLVRLLVGKVDDDGSQARDASLFVPTIFVDNPWSKMVGRESQGFPKELAQFCIREDDQLHPLDMAGRRDDREHSVSQVVLVRSQPGFRDAQGHRLLELRYPTHSGDDQRFERVDLDAVLGNMPGFSRWRQSDFGGREFRKSFARQAMSNGFSGFRTVQATPVDKRGLPPTWIHGQMKITSMTALFPPGIASLSLSAKGRPEGDPWRALCEVLGQDDINLPAGDWYRLRMNLDLSVSDSLSW</sequence>
<reference evidence="1" key="1">
    <citation type="submission" date="2023-06" db="EMBL/GenBank/DDBJ databases">
        <authorList>
            <person name="Jiang Y."/>
            <person name="Liu Q."/>
        </authorList>
    </citation>
    <scope>NUCLEOTIDE SEQUENCE</scope>
    <source>
        <strain evidence="1">CGMCC 1.12089</strain>
    </source>
</reference>
<protein>
    <submittedName>
        <fullName evidence="1">Uncharacterized protein</fullName>
    </submittedName>
</protein>
<dbReference type="RefSeq" id="WP_286661052.1">
    <property type="nucleotide sequence ID" value="NZ_JASZYV010000003.1"/>
</dbReference>
<dbReference type="InterPro" id="IPR023375">
    <property type="entry name" value="ADC_dom_sf"/>
</dbReference>
<organism evidence="1 2">
    <name type="scientific">Variovorax dokdonensis</name>
    <dbReference type="NCBI Taxonomy" id="344883"/>
    <lineage>
        <taxon>Bacteria</taxon>
        <taxon>Pseudomonadati</taxon>
        <taxon>Pseudomonadota</taxon>
        <taxon>Betaproteobacteria</taxon>
        <taxon>Burkholderiales</taxon>
        <taxon>Comamonadaceae</taxon>
        <taxon>Variovorax</taxon>
    </lineage>
</organism>
<proteinExistence type="predicted"/>
<dbReference type="Proteomes" id="UP001174908">
    <property type="component" value="Unassembled WGS sequence"/>
</dbReference>